<dbReference type="EMBL" id="MH155865">
    <property type="protein sequence ID" value="AWN04917.1"/>
    <property type="molecule type" value="Genomic_DNA"/>
</dbReference>
<accession>A0A2U8UMH7</accession>
<reference evidence="1 2" key="1">
    <citation type="submission" date="2018-04" db="EMBL/GenBank/DDBJ databases">
        <authorList>
            <person name="Kang A.K."/>
            <person name="Dalia R."/>
            <person name="Little J.L."/>
            <person name="Gurney S.M."/>
            <person name="Garlena R.A."/>
            <person name="Russell D.A."/>
            <person name="Pope W.H."/>
            <person name="Jacobs-Sera D."/>
            <person name="Hatfull G.F."/>
        </authorList>
    </citation>
    <scope>NUCLEOTIDE SEQUENCE [LARGE SCALE GENOMIC DNA]</scope>
</reference>
<dbReference type="KEGG" id="vg:60326386"/>
<protein>
    <submittedName>
        <fullName evidence="1">Uncharacterized protein</fullName>
    </submittedName>
</protein>
<evidence type="ECO:0000313" key="1">
    <source>
        <dbReference type="EMBL" id="AWN04917.1"/>
    </source>
</evidence>
<name>A0A2U8UMH7_9CAUD</name>
<dbReference type="GeneID" id="60326386"/>
<dbReference type="Proteomes" id="UP000246262">
    <property type="component" value="Segment"/>
</dbReference>
<sequence length="80" mass="9101">MGDELPHRRQINMDQNLKPGDDVWVDFDGLEHEGTVEKIQAGGWVRCSIAIDPEYDYGSITPRLTPHTTVAVKTTRIRPR</sequence>
<dbReference type="RefSeq" id="YP_009954894.1">
    <property type="nucleotide sequence ID" value="NC_051636.1"/>
</dbReference>
<organism evidence="1 2">
    <name type="scientific">Mycobacterium phage BobaPhett</name>
    <dbReference type="NCBI Taxonomy" id="2182393"/>
    <lineage>
        <taxon>Viruses</taxon>
        <taxon>Duplodnaviria</taxon>
        <taxon>Heunggongvirae</taxon>
        <taxon>Uroviricota</taxon>
        <taxon>Caudoviricetes</taxon>
        <taxon>Gracegardnervirinae</taxon>
        <taxon>Cheoctovirus</taxon>
        <taxon>Cheoctovirus bobaphett</taxon>
    </lineage>
</organism>
<evidence type="ECO:0000313" key="2">
    <source>
        <dbReference type="Proteomes" id="UP000246262"/>
    </source>
</evidence>
<gene>
    <name evidence="1" type="primary">106</name>
    <name evidence="1" type="ORF">SEA_BOBAPHETT_106</name>
</gene>
<proteinExistence type="predicted"/>
<keyword evidence="2" id="KW-1185">Reference proteome</keyword>